<sequence length="195" mass="22042">MLTEKRNHNFQLRDMENHPKNTTSTRIKSKIKVCFKFIAEPTRPPLEGDLKQETHDIRNVLLAGAALIATVTFQAGISPPGGVWQSDDKLGHKAGRAIYSDQRIPFQIFLLCNTIALTSSSFLLLCLTFRYPYFLEVFIATISMMGTYGSAIYCVTPYESVSFRLIFLAAPVPMVIRVLIWVFSAVFYYKCPMNG</sequence>
<evidence type="ECO:0000313" key="2">
    <source>
        <dbReference type="Proteomes" id="UP000006729"/>
    </source>
</evidence>
<protein>
    <submittedName>
        <fullName evidence="1">Uncharacterized protein</fullName>
    </submittedName>
</protein>
<proteinExistence type="predicted"/>
<name>A0ACC0RY12_POPTR</name>
<dbReference type="Proteomes" id="UP000006729">
    <property type="component" value="Chromosome 14"/>
</dbReference>
<organism evidence="1 2">
    <name type="scientific">Populus trichocarpa</name>
    <name type="common">Western balsam poplar</name>
    <name type="synonym">Populus balsamifera subsp. trichocarpa</name>
    <dbReference type="NCBI Taxonomy" id="3694"/>
    <lineage>
        <taxon>Eukaryota</taxon>
        <taxon>Viridiplantae</taxon>
        <taxon>Streptophyta</taxon>
        <taxon>Embryophyta</taxon>
        <taxon>Tracheophyta</taxon>
        <taxon>Spermatophyta</taxon>
        <taxon>Magnoliopsida</taxon>
        <taxon>eudicotyledons</taxon>
        <taxon>Gunneridae</taxon>
        <taxon>Pentapetalae</taxon>
        <taxon>rosids</taxon>
        <taxon>fabids</taxon>
        <taxon>Malpighiales</taxon>
        <taxon>Salicaceae</taxon>
        <taxon>Saliceae</taxon>
        <taxon>Populus</taxon>
    </lineage>
</organism>
<dbReference type="EMBL" id="CM009303">
    <property type="protein sequence ID" value="KAI9381918.1"/>
    <property type="molecule type" value="Genomic_DNA"/>
</dbReference>
<comment type="caution">
    <text evidence="1">The sequence shown here is derived from an EMBL/GenBank/DDBJ whole genome shotgun (WGS) entry which is preliminary data.</text>
</comment>
<gene>
    <name evidence="1" type="ORF">POPTR_014G050700v4</name>
</gene>
<accession>A0ACC0RY12</accession>
<evidence type="ECO:0000313" key="1">
    <source>
        <dbReference type="EMBL" id="KAI9381918.1"/>
    </source>
</evidence>
<reference evidence="1 2" key="1">
    <citation type="journal article" date="2006" name="Science">
        <title>The genome of black cottonwood, Populus trichocarpa (Torr. &amp; Gray).</title>
        <authorList>
            <person name="Tuskan G.A."/>
            <person name="Difazio S."/>
            <person name="Jansson S."/>
            <person name="Bohlmann J."/>
            <person name="Grigoriev I."/>
            <person name="Hellsten U."/>
            <person name="Putnam N."/>
            <person name="Ralph S."/>
            <person name="Rombauts S."/>
            <person name="Salamov A."/>
            <person name="Schein J."/>
            <person name="Sterck L."/>
            <person name="Aerts A."/>
            <person name="Bhalerao R.R."/>
            <person name="Bhalerao R.P."/>
            <person name="Blaudez D."/>
            <person name="Boerjan W."/>
            <person name="Brun A."/>
            <person name="Brunner A."/>
            <person name="Busov V."/>
            <person name="Campbell M."/>
            <person name="Carlson J."/>
            <person name="Chalot M."/>
            <person name="Chapman J."/>
            <person name="Chen G.L."/>
            <person name="Cooper D."/>
            <person name="Coutinho P.M."/>
            <person name="Couturier J."/>
            <person name="Covert S."/>
            <person name="Cronk Q."/>
            <person name="Cunningham R."/>
            <person name="Davis J."/>
            <person name="Degroeve S."/>
            <person name="Dejardin A."/>
            <person name="Depamphilis C."/>
            <person name="Detter J."/>
            <person name="Dirks B."/>
            <person name="Dubchak I."/>
            <person name="Duplessis S."/>
            <person name="Ehlting J."/>
            <person name="Ellis B."/>
            <person name="Gendler K."/>
            <person name="Goodstein D."/>
            <person name="Gribskov M."/>
            <person name="Grimwood J."/>
            <person name="Groover A."/>
            <person name="Gunter L."/>
            <person name="Hamberger B."/>
            <person name="Heinze B."/>
            <person name="Helariutta Y."/>
            <person name="Henrissat B."/>
            <person name="Holligan D."/>
            <person name="Holt R."/>
            <person name="Huang W."/>
            <person name="Islam-Faridi N."/>
            <person name="Jones S."/>
            <person name="Jones-Rhoades M."/>
            <person name="Jorgensen R."/>
            <person name="Joshi C."/>
            <person name="Kangasjarvi J."/>
            <person name="Karlsson J."/>
            <person name="Kelleher C."/>
            <person name="Kirkpatrick R."/>
            <person name="Kirst M."/>
            <person name="Kohler A."/>
            <person name="Kalluri U."/>
            <person name="Larimer F."/>
            <person name="Leebens-Mack J."/>
            <person name="Leple J.C."/>
            <person name="Locascio P."/>
            <person name="Lou Y."/>
            <person name="Lucas S."/>
            <person name="Martin F."/>
            <person name="Montanini B."/>
            <person name="Napoli C."/>
            <person name="Nelson D.R."/>
            <person name="Nelson C."/>
            <person name="Nieminen K."/>
            <person name="Nilsson O."/>
            <person name="Pereda V."/>
            <person name="Peter G."/>
            <person name="Philippe R."/>
            <person name="Pilate G."/>
            <person name="Poliakov A."/>
            <person name="Razumovskaya J."/>
            <person name="Richardson P."/>
            <person name="Rinaldi C."/>
            <person name="Ritland K."/>
            <person name="Rouze P."/>
            <person name="Ryaboy D."/>
            <person name="Schmutz J."/>
            <person name="Schrader J."/>
            <person name="Segerman B."/>
            <person name="Shin H."/>
            <person name="Siddiqui A."/>
            <person name="Sterky F."/>
            <person name="Terry A."/>
            <person name="Tsai C.J."/>
            <person name="Uberbacher E."/>
            <person name="Unneberg P."/>
            <person name="Vahala J."/>
            <person name="Wall K."/>
            <person name="Wessler S."/>
            <person name="Yang G."/>
            <person name="Yin T."/>
            <person name="Douglas C."/>
            <person name="Marra M."/>
            <person name="Sandberg G."/>
            <person name="Van de Peer Y."/>
            <person name="Rokhsar D."/>
        </authorList>
    </citation>
    <scope>NUCLEOTIDE SEQUENCE [LARGE SCALE GENOMIC DNA]</scope>
    <source>
        <strain evidence="2">cv. Nisqually</strain>
    </source>
</reference>
<keyword evidence="2" id="KW-1185">Reference proteome</keyword>